<protein>
    <recommendedName>
        <fullName evidence="4">ZIP family zinc transporter</fullName>
    </recommendedName>
</protein>
<dbReference type="EMBL" id="CP087164">
    <property type="protein sequence ID" value="UGS33780.1"/>
    <property type="molecule type" value="Genomic_DNA"/>
</dbReference>
<feature type="transmembrane region" description="Helical" evidence="1">
    <location>
        <begin position="63"/>
        <end position="82"/>
    </location>
</feature>
<feature type="transmembrane region" description="Helical" evidence="1">
    <location>
        <begin position="6"/>
        <end position="25"/>
    </location>
</feature>
<dbReference type="RefSeq" id="WP_259313473.1">
    <property type="nucleotide sequence ID" value="NZ_CP087164.1"/>
</dbReference>
<dbReference type="AlphaFoldDB" id="A0A9E7BWI0"/>
<keyword evidence="1" id="KW-0812">Transmembrane</keyword>
<evidence type="ECO:0008006" key="4">
    <source>
        <dbReference type="Google" id="ProtNLM"/>
    </source>
</evidence>
<evidence type="ECO:0000313" key="2">
    <source>
        <dbReference type="EMBL" id="UGS33780.1"/>
    </source>
</evidence>
<evidence type="ECO:0000313" key="3">
    <source>
        <dbReference type="Proteomes" id="UP001162834"/>
    </source>
</evidence>
<organism evidence="2 3">
    <name type="scientific">Capillimicrobium parvum</name>
    <dbReference type="NCBI Taxonomy" id="2884022"/>
    <lineage>
        <taxon>Bacteria</taxon>
        <taxon>Bacillati</taxon>
        <taxon>Actinomycetota</taxon>
        <taxon>Thermoleophilia</taxon>
        <taxon>Solirubrobacterales</taxon>
        <taxon>Capillimicrobiaceae</taxon>
        <taxon>Capillimicrobium</taxon>
    </lineage>
</organism>
<feature type="transmembrane region" description="Helical" evidence="1">
    <location>
        <begin position="32"/>
        <end position="51"/>
    </location>
</feature>
<feature type="transmembrane region" description="Helical" evidence="1">
    <location>
        <begin position="219"/>
        <end position="238"/>
    </location>
</feature>
<keyword evidence="1" id="KW-0472">Membrane</keyword>
<evidence type="ECO:0000256" key="1">
    <source>
        <dbReference type="SAM" id="Phobius"/>
    </source>
</evidence>
<feature type="transmembrane region" description="Helical" evidence="1">
    <location>
        <begin position="116"/>
        <end position="139"/>
    </location>
</feature>
<feature type="transmembrane region" description="Helical" evidence="1">
    <location>
        <begin position="160"/>
        <end position="181"/>
    </location>
</feature>
<feature type="transmembrane region" description="Helical" evidence="1">
    <location>
        <begin position="187"/>
        <end position="207"/>
    </location>
</feature>
<accession>A0A9E7BWI0</accession>
<sequence length="239" mass="23599">MLSALLWGLVGSSSLVIGAVAGVVLHVPRRALGLLLGFGAGALVSAISFELADEALHEGGPGALAAGLAAGGLAFYFGDRLIERGTSTPRKERRSAGGGALAFGALLDGLPEQAAIGLSIAAGSGVGLSLVAAVFISNIPESLGSSADMRESGRSARSILGLWAAVGVVTTLASLAGYAVLGDASGWIVGFTQAFAAGALVVMLIDAMVPEAFEKGGRVVGLATLLGYALAVLLSEVVA</sequence>
<keyword evidence="3" id="KW-1185">Reference proteome</keyword>
<reference evidence="2" key="1">
    <citation type="journal article" date="2022" name="Int. J. Syst. Evol. Microbiol.">
        <title>Pseudomonas aegrilactucae sp. nov. and Pseudomonas morbosilactucae sp. nov., pathogens causing bacterial rot of lettuce in Japan.</title>
        <authorList>
            <person name="Sawada H."/>
            <person name="Fujikawa T."/>
            <person name="Satou M."/>
        </authorList>
    </citation>
    <scope>NUCLEOTIDE SEQUENCE</scope>
    <source>
        <strain evidence="2">0166_1</strain>
    </source>
</reference>
<keyword evidence="1" id="KW-1133">Transmembrane helix</keyword>
<proteinExistence type="predicted"/>
<dbReference type="KEGG" id="sbae:DSM104329_00145"/>
<gene>
    <name evidence="2" type="ORF">DSM104329_00145</name>
</gene>
<name>A0A9E7BWI0_9ACTN</name>
<dbReference type="Proteomes" id="UP001162834">
    <property type="component" value="Chromosome"/>
</dbReference>